<organism evidence="3 4">
    <name type="scientific">Pelistega ratti</name>
    <dbReference type="NCBI Taxonomy" id="2652177"/>
    <lineage>
        <taxon>Bacteria</taxon>
        <taxon>Pseudomonadati</taxon>
        <taxon>Pseudomonadota</taxon>
        <taxon>Betaproteobacteria</taxon>
        <taxon>Burkholderiales</taxon>
        <taxon>Alcaligenaceae</taxon>
        <taxon>Pelistega</taxon>
    </lineage>
</organism>
<proteinExistence type="predicted"/>
<dbReference type="GO" id="GO:0016757">
    <property type="term" value="F:glycosyltransferase activity"/>
    <property type="evidence" value="ECO:0007669"/>
    <property type="project" value="InterPro"/>
</dbReference>
<evidence type="ECO:0000259" key="1">
    <source>
        <dbReference type="Pfam" id="PF00534"/>
    </source>
</evidence>
<protein>
    <submittedName>
        <fullName evidence="3">Glycosyltransferase family 4 protein</fullName>
    </submittedName>
</protein>
<accession>A0A6L9Y7Y8</accession>
<dbReference type="AlphaFoldDB" id="A0A6L9Y7Y8"/>
<dbReference type="RefSeq" id="WP_163764832.1">
    <property type="nucleotide sequence ID" value="NZ_JAAGYR010000018.1"/>
</dbReference>
<dbReference type="PANTHER" id="PTHR12526:SF638">
    <property type="entry name" value="SPORE COAT PROTEIN SA"/>
    <property type="match status" value="1"/>
</dbReference>
<evidence type="ECO:0000259" key="2">
    <source>
        <dbReference type="Pfam" id="PF13477"/>
    </source>
</evidence>
<reference evidence="3 4" key="1">
    <citation type="submission" date="2020-02" db="EMBL/GenBank/DDBJ databases">
        <title>Pelistega sp. NLN82 were isolated from wild rodents of the Hainan Island.</title>
        <authorList>
            <person name="Niu N."/>
            <person name="Zhou J."/>
        </authorList>
    </citation>
    <scope>NUCLEOTIDE SEQUENCE [LARGE SCALE GENOMIC DNA]</scope>
    <source>
        <strain evidence="3 4">NLN82</strain>
    </source>
</reference>
<dbReference type="Proteomes" id="UP000477651">
    <property type="component" value="Unassembled WGS sequence"/>
</dbReference>
<gene>
    <name evidence="3" type="ORF">F9B74_08750</name>
</gene>
<dbReference type="Pfam" id="PF00534">
    <property type="entry name" value="Glycos_transf_1"/>
    <property type="match status" value="1"/>
</dbReference>
<keyword evidence="3" id="KW-0808">Transferase</keyword>
<dbReference type="Gene3D" id="3.40.50.2000">
    <property type="entry name" value="Glycogen Phosphorylase B"/>
    <property type="match status" value="2"/>
</dbReference>
<dbReference type="PANTHER" id="PTHR12526">
    <property type="entry name" value="GLYCOSYLTRANSFERASE"/>
    <property type="match status" value="1"/>
</dbReference>
<keyword evidence="4" id="KW-1185">Reference proteome</keyword>
<name>A0A6L9Y7Y8_9BURK</name>
<feature type="domain" description="Glycosyl transferase family 1" evidence="1">
    <location>
        <begin position="182"/>
        <end position="345"/>
    </location>
</feature>
<evidence type="ECO:0000313" key="3">
    <source>
        <dbReference type="EMBL" id="NEN76403.1"/>
    </source>
</evidence>
<sequence>MFKILFVVNNPDFFLSHRVKIALAAKEKGYDVHVATMQGESVKVIESLGLKHHVLMMSRSGTNPLSELKSLFSLYRLFKRVKPDLVHLVTIKPVLYGGIAARLARVPAVVYAISGLGFIFIRQKKGVDFLKGLIKYLYRIALGHTHSRVIFQNKDDCATLMQMGAVQSQQVVMIRGAGVDMEEFAPTLNEPPLPIKVTMVARLLKDKGVQEFVEAAKLDVEKKFVWQIAGGIDTGNPASITQAEFNNMQSYVNMLGERKDIAQLYAQSHIVVLPSYREGIPKSLLEAAASGKPIITTDVPGCRDAIIPDESGLLVPVKNAPAIYEAVMYLAHRADLRLSMGKAGRALAEREFAMPIIIDKHLAVYQALLEK</sequence>
<evidence type="ECO:0000313" key="4">
    <source>
        <dbReference type="Proteomes" id="UP000477651"/>
    </source>
</evidence>
<dbReference type="SUPFAM" id="SSF53756">
    <property type="entry name" value="UDP-Glycosyltransferase/glycogen phosphorylase"/>
    <property type="match status" value="1"/>
</dbReference>
<comment type="caution">
    <text evidence="3">The sequence shown here is derived from an EMBL/GenBank/DDBJ whole genome shotgun (WGS) entry which is preliminary data.</text>
</comment>
<feature type="domain" description="Glycosyltransferase subfamily 4-like N-terminal" evidence="2">
    <location>
        <begin position="3"/>
        <end position="139"/>
    </location>
</feature>
<dbReference type="InterPro" id="IPR001296">
    <property type="entry name" value="Glyco_trans_1"/>
</dbReference>
<dbReference type="Pfam" id="PF13477">
    <property type="entry name" value="Glyco_trans_4_2"/>
    <property type="match status" value="1"/>
</dbReference>
<dbReference type="CDD" id="cd03808">
    <property type="entry name" value="GT4_CapM-like"/>
    <property type="match status" value="1"/>
</dbReference>
<dbReference type="InterPro" id="IPR028098">
    <property type="entry name" value="Glyco_trans_4-like_N"/>
</dbReference>
<dbReference type="EMBL" id="JAAGYR010000018">
    <property type="protein sequence ID" value="NEN76403.1"/>
    <property type="molecule type" value="Genomic_DNA"/>
</dbReference>